<reference evidence="2" key="1">
    <citation type="journal article" date="2020" name="Stud. Mycol.">
        <title>101 Dothideomycetes genomes: a test case for predicting lifestyles and emergence of pathogens.</title>
        <authorList>
            <person name="Haridas S."/>
            <person name="Albert R."/>
            <person name="Binder M."/>
            <person name="Bloem J."/>
            <person name="Labutti K."/>
            <person name="Salamov A."/>
            <person name="Andreopoulos B."/>
            <person name="Baker S."/>
            <person name="Barry K."/>
            <person name="Bills G."/>
            <person name="Bluhm B."/>
            <person name="Cannon C."/>
            <person name="Castanera R."/>
            <person name="Culley D."/>
            <person name="Daum C."/>
            <person name="Ezra D."/>
            <person name="Gonzalez J."/>
            <person name="Henrissat B."/>
            <person name="Kuo A."/>
            <person name="Liang C."/>
            <person name="Lipzen A."/>
            <person name="Lutzoni F."/>
            <person name="Magnuson J."/>
            <person name="Mondo S."/>
            <person name="Nolan M."/>
            <person name="Ohm R."/>
            <person name="Pangilinan J."/>
            <person name="Park H.-J."/>
            <person name="Ramirez L."/>
            <person name="Alfaro M."/>
            <person name="Sun H."/>
            <person name="Tritt A."/>
            <person name="Yoshinaga Y."/>
            <person name="Zwiers L.-H."/>
            <person name="Turgeon B."/>
            <person name="Goodwin S."/>
            <person name="Spatafora J."/>
            <person name="Crous P."/>
            <person name="Grigoriev I."/>
        </authorList>
    </citation>
    <scope>NUCLEOTIDE SEQUENCE</scope>
    <source>
        <strain evidence="2">Tuck. ex Michener</strain>
    </source>
</reference>
<sequence>LFAGVTSKPYRIHSDLLAETSPYFAKLLTGPPIPPNRDSLTFADVDERVMGLFTRWIYGGKLSGPTDYQSFQHYICLYLLGRRFQISPLQNDIMDHVRAYYRQQAMTAPPYRLEYIYENTLEPCPMRIFLTTTAAYRVLCEPAKGGLSEAMAAVVARGGDLAVDFVNAMAELHWNGVEDARKGDACRFHVHEDGVKCMHHRIEAWEAT</sequence>
<name>A0A6A6H1I0_VIRVR</name>
<dbReference type="InterPro" id="IPR000210">
    <property type="entry name" value="BTB/POZ_dom"/>
</dbReference>
<keyword evidence="3" id="KW-1185">Reference proteome</keyword>
<dbReference type="Gene3D" id="3.30.710.10">
    <property type="entry name" value="Potassium Channel Kv1.1, Chain A"/>
    <property type="match status" value="1"/>
</dbReference>
<evidence type="ECO:0000313" key="3">
    <source>
        <dbReference type="Proteomes" id="UP000800092"/>
    </source>
</evidence>
<feature type="domain" description="BTB" evidence="1">
    <location>
        <begin position="1"/>
        <end position="66"/>
    </location>
</feature>
<dbReference type="CDD" id="cd18186">
    <property type="entry name" value="BTB_POZ_ZBTB_KLHL-like"/>
    <property type="match status" value="1"/>
</dbReference>
<dbReference type="Proteomes" id="UP000800092">
    <property type="component" value="Unassembled WGS sequence"/>
</dbReference>
<feature type="non-terminal residue" evidence="2">
    <location>
        <position position="1"/>
    </location>
</feature>
<dbReference type="EMBL" id="ML991823">
    <property type="protein sequence ID" value="KAF2231739.1"/>
    <property type="molecule type" value="Genomic_DNA"/>
</dbReference>
<gene>
    <name evidence="2" type="ORF">EV356DRAFT_451486</name>
</gene>
<organism evidence="2 3">
    <name type="scientific">Viridothelium virens</name>
    <name type="common">Speckled blister lichen</name>
    <name type="synonym">Trypethelium virens</name>
    <dbReference type="NCBI Taxonomy" id="1048519"/>
    <lineage>
        <taxon>Eukaryota</taxon>
        <taxon>Fungi</taxon>
        <taxon>Dikarya</taxon>
        <taxon>Ascomycota</taxon>
        <taxon>Pezizomycotina</taxon>
        <taxon>Dothideomycetes</taxon>
        <taxon>Dothideomycetes incertae sedis</taxon>
        <taxon>Trypetheliales</taxon>
        <taxon>Trypetheliaceae</taxon>
        <taxon>Viridothelium</taxon>
    </lineage>
</organism>
<proteinExistence type="predicted"/>
<dbReference type="InterPro" id="IPR011333">
    <property type="entry name" value="SKP1/BTB/POZ_sf"/>
</dbReference>
<accession>A0A6A6H1I0</accession>
<dbReference type="SUPFAM" id="SSF54695">
    <property type="entry name" value="POZ domain"/>
    <property type="match status" value="1"/>
</dbReference>
<evidence type="ECO:0000259" key="1">
    <source>
        <dbReference type="PROSITE" id="PS50097"/>
    </source>
</evidence>
<dbReference type="PROSITE" id="PS50097">
    <property type="entry name" value="BTB"/>
    <property type="match status" value="1"/>
</dbReference>
<dbReference type="AlphaFoldDB" id="A0A6A6H1I0"/>
<evidence type="ECO:0000313" key="2">
    <source>
        <dbReference type="EMBL" id="KAF2231739.1"/>
    </source>
</evidence>
<dbReference type="OrthoDB" id="194443at2759"/>
<dbReference type="PANTHER" id="PTHR47843:SF2">
    <property type="entry name" value="BTB DOMAIN-CONTAINING PROTEIN"/>
    <property type="match status" value="1"/>
</dbReference>
<dbReference type="PANTHER" id="PTHR47843">
    <property type="entry name" value="BTB DOMAIN-CONTAINING PROTEIN-RELATED"/>
    <property type="match status" value="1"/>
</dbReference>
<protein>
    <recommendedName>
        <fullName evidence="1">BTB domain-containing protein</fullName>
    </recommendedName>
</protein>